<dbReference type="EMBL" id="RBRA01000159">
    <property type="protein sequence ID" value="RMQ23885.1"/>
    <property type="molecule type" value="Genomic_DNA"/>
</dbReference>
<accession>A0A3M4K3V5</accession>
<evidence type="ECO:0000313" key="2">
    <source>
        <dbReference type="Proteomes" id="UP000269044"/>
    </source>
</evidence>
<dbReference type="Proteomes" id="UP000269044">
    <property type="component" value="Unassembled WGS sequence"/>
</dbReference>
<organism evidence="1 2">
    <name type="scientific">Pseudomonas syringae pv. delphinii</name>
    <dbReference type="NCBI Taxonomy" id="192088"/>
    <lineage>
        <taxon>Bacteria</taxon>
        <taxon>Pseudomonadati</taxon>
        <taxon>Pseudomonadota</taxon>
        <taxon>Gammaproteobacteria</taxon>
        <taxon>Pseudomonadales</taxon>
        <taxon>Pseudomonadaceae</taxon>
        <taxon>Pseudomonas</taxon>
    </lineage>
</organism>
<sequence>MSTSKKVKLTAAQRAWFKEFEDTTGGDAPGLEDFEAGTSTFAEAAKRSLACYRMQAEEQADRLERDLDSLIG</sequence>
<name>A0A3M4K3V5_9PSED</name>
<gene>
    <name evidence="1" type="ORF">ALQ08_00634</name>
</gene>
<dbReference type="RefSeq" id="WP_023383666.1">
    <property type="nucleotide sequence ID" value="NZ_RBRA01000159.1"/>
</dbReference>
<comment type="caution">
    <text evidence="1">The sequence shown here is derived from an EMBL/GenBank/DDBJ whole genome shotgun (WGS) entry which is preliminary data.</text>
</comment>
<reference evidence="1 2" key="1">
    <citation type="submission" date="2018-08" db="EMBL/GenBank/DDBJ databases">
        <title>Recombination of ecologically and evolutionarily significant loci maintains genetic cohesion in the Pseudomonas syringae species complex.</title>
        <authorList>
            <person name="Dillon M."/>
            <person name="Thakur S."/>
            <person name="Almeida R.N.D."/>
            <person name="Weir B.S."/>
            <person name="Guttman D.S."/>
        </authorList>
    </citation>
    <scope>NUCLEOTIDE SEQUENCE [LARGE SCALE GENOMIC DNA]</scope>
    <source>
        <strain evidence="1 2">ICMP 13052</strain>
    </source>
</reference>
<dbReference type="AlphaFoldDB" id="A0A3M4K3V5"/>
<evidence type="ECO:0000313" key="1">
    <source>
        <dbReference type="EMBL" id="RMQ23885.1"/>
    </source>
</evidence>
<protein>
    <submittedName>
        <fullName evidence="1">Uncharacterized protein</fullName>
    </submittedName>
</protein>
<proteinExistence type="predicted"/>